<protein>
    <recommendedName>
        <fullName evidence="1">Stage 0 sporulation protein A homolog</fullName>
    </recommendedName>
</protein>
<dbReference type="OrthoDB" id="9790442at2"/>
<sequence length="221" mass="25411">MKILAIDDEQDILRLIEKALKGQYQVDTVLVPLQSIPEDMSSYSLIIMDVMMPNESGYDVIKRVRSKVGCPIIFLSAKALEEDVVYGLSLGADDYIRKPFSVAELRARIAAHIRRDNRDEVRGMIRSGDITLYPEDCELRVNDKKVELTKSEFEIVELLFKNRGQVFSKTQIYEFIYGYDKDGDESAITEHIKNVRRKLKSNGAEPIETVWGIGYKWKKQI</sequence>
<dbReference type="Pfam" id="PF00486">
    <property type="entry name" value="Trans_reg_C"/>
    <property type="match status" value="1"/>
</dbReference>
<feature type="DNA-binding region" description="OmpR/PhoB-type" evidence="7">
    <location>
        <begin position="122"/>
        <end position="219"/>
    </location>
</feature>
<evidence type="ECO:0000256" key="2">
    <source>
        <dbReference type="ARBA" id="ARBA00023015"/>
    </source>
</evidence>
<evidence type="ECO:0000259" key="8">
    <source>
        <dbReference type="PROSITE" id="PS50110"/>
    </source>
</evidence>
<evidence type="ECO:0000256" key="7">
    <source>
        <dbReference type="PROSITE-ProRule" id="PRU01091"/>
    </source>
</evidence>
<dbReference type="RefSeq" id="WP_074461467.1">
    <property type="nucleotide sequence ID" value="NZ_FMUR01000004.1"/>
</dbReference>
<evidence type="ECO:0000256" key="3">
    <source>
        <dbReference type="ARBA" id="ARBA00023125"/>
    </source>
</evidence>
<keyword evidence="6" id="KW-0597">Phosphoprotein</keyword>
<dbReference type="SMART" id="SM00862">
    <property type="entry name" value="Trans_reg_C"/>
    <property type="match status" value="1"/>
</dbReference>
<dbReference type="PANTHER" id="PTHR48111:SF2">
    <property type="entry name" value="RESPONSE REGULATOR SAER"/>
    <property type="match status" value="1"/>
</dbReference>
<evidence type="ECO:0000256" key="5">
    <source>
        <dbReference type="ARBA" id="ARBA00024867"/>
    </source>
</evidence>
<dbReference type="GO" id="GO:0000156">
    <property type="term" value="F:phosphorelay response regulator activity"/>
    <property type="evidence" value="ECO:0007669"/>
    <property type="project" value="TreeGrafter"/>
</dbReference>
<keyword evidence="3 7" id="KW-0238">DNA-binding</keyword>
<dbReference type="InterPro" id="IPR036388">
    <property type="entry name" value="WH-like_DNA-bd_sf"/>
</dbReference>
<gene>
    <name evidence="10" type="ORF">SAMN02910451_00727</name>
</gene>
<evidence type="ECO:0000259" key="9">
    <source>
        <dbReference type="PROSITE" id="PS51755"/>
    </source>
</evidence>
<comment type="function">
    <text evidence="5">May play the central regulatory role in sporulation. It may be an element of the effector pathway responsible for the activation of sporulation genes in response to nutritional stress. Spo0A may act in concert with spo0H (a sigma factor) to control the expression of some genes that are critical to the sporulation process.</text>
</comment>
<dbReference type="InterPro" id="IPR001789">
    <property type="entry name" value="Sig_transdc_resp-reg_receiver"/>
</dbReference>
<dbReference type="SMART" id="SM00448">
    <property type="entry name" value="REC"/>
    <property type="match status" value="1"/>
</dbReference>
<dbReference type="Pfam" id="PF00072">
    <property type="entry name" value="Response_reg"/>
    <property type="match status" value="1"/>
</dbReference>
<dbReference type="Gene3D" id="6.10.250.690">
    <property type="match status" value="1"/>
</dbReference>
<dbReference type="Gene3D" id="3.40.50.2300">
    <property type="match status" value="1"/>
</dbReference>
<dbReference type="GO" id="GO:0005829">
    <property type="term" value="C:cytosol"/>
    <property type="evidence" value="ECO:0007669"/>
    <property type="project" value="TreeGrafter"/>
</dbReference>
<evidence type="ECO:0000313" key="10">
    <source>
        <dbReference type="EMBL" id="SCX89284.1"/>
    </source>
</evidence>
<dbReference type="Gene3D" id="1.10.10.10">
    <property type="entry name" value="Winged helix-like DNA-binding domain superfamily/Winged helix DNA-binding domain"/>
    <property type="match status" value="1"/>
</dbReference>
<dbReference type="GO" id="GO:0000976">
    <property type="term" value="F:transcription cis-regulatory region binding"/>
    <property type="evidence" value="ECO:0007669"/>
    <property type="project" value="TreeGrafter"/>
</dbReference>
<accession>A0A1G5BGS7</accession>
<feature type="domain" description="OmpR/PhoB-type" evidence="9">
    <location>
        <begin position="122"/>
        <end position="219"/>
    </location>
</feature>
<keyword evidence="4" id="KW-0804">Transcription</keyword>
<evidence type="ECO:0000256" key="6">
    <source>
        <dbReference type="PROSITE-ProRule" id="PRU00169"/>
    </source>
</evidence>
<dbReference type="PANTHER" id="PTHR48111">
    <property type="entry name" value="REGULATOR OF RPOS"/>
    <property type="match status" value="1"/>
</dbReference>
<dbReference type="InterPro" id="IPR039420">
    <property type="entry name" value="WalR-like"/>
</dbReference>
<dbReference type="EMBL" id="FMUR01000004">
    <property type="protein sequence ID" value="SCX89284.1"/>
    <property type="molecule type" value="Genomic_DNA"/>
</dbReference>
<dbReference type="SUPFAM" id="SSF52172">
    <property type="entry name" value="CheY-like"/>
    <property type="match status" value="1"/>
</dbReference>
<dbReference type="AlphaFoldDB" id="A0A1G5BGS7"/>
<evidence type="ECO:0000256" key="4">
    <source>
        <dbReference type="ARBA" id="ARBA00023163"/>
    </source>
</evidence>
<feature type="domain" description="Response regulatory" evidence="8">
    <location>
        <begin position="2"/>
        <end position="113"/>
    </location>
</feature>
<dbReference type="InterPro" id="IPR011006">
    <property type="entry name" value="CheY-like_superfamily"/>
</dbReference>
<name>A0A1G5BGS7_9FIRM</name>
<proteinExistence type="predicted"/>
<evidence type="ECO:0000313" key="11">
    <source>
        <dbReference type="Proteomes" id="UP000183047"/>
    </source>
</evidence>
<feature type="modified residue" description="4-aspartylphosphate" evidence="6">
    <location>
        <position position="49"/>
    </location>
</feature>
<dbReference type="CDD" id="cd00383">
    <property type="entry name" value="trans_reg_C"/>
    <property type="match status" value="1"/>
</dbReference>
<dbReference type="PROSITE" id="PS50110">
    <property type="entry name" value="RESPONSE_REGULATORY"/>
    <property type="match status" value="1"/>
</dbReference>
<keyword evidence="11" id="KW-1185">Reference proteome</keyword>
<evidence type="ECO:0000256" key="1">
    <source>
        <dbReference type="ARBA" id="ARBA00018672"/>
    </source>
</evidence>
<dbReference type="CDD" id="cd17574">
    <property type="entry name" value="REC_OmpR"/>
    <property type="match status" value="1"/>
</dbReference>
<dbReference type="Proteomes" id="UP000183047">
    <property type="component" value="Unassembled WGS sequence"/>
</dbReference>
<reference evidence="11" key="1">
    <citation type="submission" date="2016-10" db="EMBL/GenBank/DDBJ databases">
        <authorList>
            <person name="Varghese N."/>
            <person name="Submissions S."/>
        </authorList>
    </citation>
    <scope>NUCLEOTIDE SEQUENCE [LARGE SCALE GENOMIC DNA]</scope>
    <source>
        <strain evidence="11">XBD2006</strain>
    </source>
</reference>
<organism evidence="10 11">
    <name type="scientific">Butyrivibrio hungatei</name>
    <dbReference type="NCBI Taxonomy" id="185008"/>
    <lineage>
        <taxon>Bacteria</taxon>
        <taxon>Bacillati</taxon>
        <taxon>Bacillota</taxon>
        <taxon>Clostridia</taxon>
        <taxon>Lachnospirales</taxon>
        <taxon>Lachnospiraceae</taxon>
        <taxon>Butyrivibrio</taxon>
    </lineage>
</organism>
<dbReference type="InterPro" id="IPR001867">
    <property type="entry name" value="OmpR/PhoB-type_DNA-bd"/>
</dbReference>
<dbReference type="PROSITE" id="PS51755">
    <property type="entry name" value="OMPR_PHOB"/>
    <property type="match status" value="1"/>
</dbReference>
<dbReference type="GO" id="GO:0032993">
    <property type="term" value="C:protein-DNA complex"/>
    <property type="evidence" value="ECO:0007669"/>
    <property type="project" value="TreeGrafter"/>
</dbReference>
<keyword evidence="2" id="KW-0805">Transcription regulation</keyword>
<dbReference type="GO" id="GO:0006355">
    <property type="term" value="P:regulation of DNA-templated transcription"/>
    <property type="evidence" value="ECO:0007669"/>
    <property type="project" value="InterPro"/>
</dbReference>